<gene>
    <name evidence="1" type="ORF">Tci_698396</name>
</gene>
<organism evidence="1">
    <name type="scientific">Tanacetum cinerariifolium</name>
    <name type="common">Dalmatian daisy</name>
    <name type="synonym">Chrysanthemum cinerariifolium</name>
    <dbReference type="NCBI Taxonomy" id="118510"/>
    <lineage>
        <taxon>Eukaryota</taxon>
        <taxon>Viridiplantae</taxon>
        <taxon>Streptophyta</taxon>
        <taxon>Embryophyta</taxon>
        <taxon>Tracheophyta</taxon>
        <taxon>Spermatophyta</taxon>
        <taxon>Magnoliopsida</taxon>
        <taxon>eudicotyledons</taxon>
        <taxon>Gunneridae</taxon>
        <taxon>Pentapetalae</taxon>
        <taxon>asterids</taxon>
        <taxon>campanulids</taxon>
        <taxon>Asterales</taxon>
        <taxon>Asteraceae</taxon>
        <taxon>Asteroideae</taxon>
        <taxon>Anthemideae</taxon>
        <taxon>Anthemidinae</taxon>
        <taxon>Tanacetum</taxon>
    </lineage>
</organism>
<evidence type="ECO:0000313" key="1">
    <source>
        <dbReference type="EMBL" id="GFB26425.1"/>
    </source>
</evidence>
<dbReference type="EMBL" id="BKCJ010588406">
    <property type="protein sequence ID" value="GFB26425.1"/>
    <property type="molecule type" value="Genomic_DNA"/>
</dbReference>
<accession>A0A699L5F7</accession>
<name>A0A699L5F7_TANCI</name>
<reference evidence="1" key="1">
    <citation type="journal article" date="2019" name="Sci. Rep.">
        <title>Draft genome of Tanacetum cinerariifolium, the natural source of mosquito coil.</title>
        <authorList>
            <person name="Yamashiro T."/>
            <person name="Shiraishi A."/>
            <person name="Satake H."/>
            <person name="Nakayama K."/>
        </authorList>
    </citation>
    <scope>NUCLEOTIDE SEQUENCE</scope>
</reference>
<proteinExistence type="predicted"/>
<comment type="caution">
    <text evidence="1">The sequence shown here is derived from an EMBL/GenBank/DDBJ whole genome shotgun (WGS) entry which is preliminary data.</text>
</comment>
<feature type="non-terminal residue" evidence="1">
    <location>
        <position position="1"/>
    </location>
</feature>
<sequence length="262" mass="28755">EHLALADSAVVIPTDELVSPPEGIKPVIPPPSTYTATTRSMITIRLQAAISFSPEAEVERLLAMPTPSPSPLASLSPPSARERLARCTTPAVVPSPPLPPPLHMPPPVDHMDDILETEMPPCKRLCLSTLGSRYEGIGEVGYGIRDTWIDPTGTVPEIAPMTVGEVNTRVIELAELHEHDTQDLYALLEDAQDSRTRISQLVDDSRTHISQRVDVDSQRVDLLMEDRIARQETMQIVEEEAYATQEAWAHSIGLSQAIHSEL</sequence>
<protein>
    <submittedName>
        <fullName evidence="1">Uncharacterized protein</fullName>
    </submittedName>
</protein>
<dbReference type="AlphaFoldDB" id="A0A699L5F7"/>